<proteinExistence type="predicted"/>
<reference evidence="1 2" key="1">
    <citation type="submission" date="2018-02" db="EMBL/GenBank/DDBJ databases">
        <title>Subsurface microbial communities from deep shales in Ohio and West Virginia, USA.</title>
        <authorList>
            <person name="Wrighton K."/>
        </authorList>
    </citation>
    <scope>NUCLEOTIDE SEQUENCE [LARGE SCALE GENOMIC DNA]</scope>
    <source>
        <strain evidence="1 2">OWC-DMM</strain>
    </source>
</reference>
<dbReference type="AlphaFoldDB" id="A0A2S6H6J4"/>
<sequence length="37" mass="4194">MPEGQRHPTPVDDLMTSAALVVLRGSVFQLFITRHSW</sequence>
<evidence type="ECO:0000313" key="1">
    <source>
        <dbReference type="EMBL" id="PPK73016.1"/>
    </source>
</evidence>
<protein>
    <submittedName>
        <fullName evidence="1">Uncharacterized protein</fullName>
    </submittedName>
</protein>
<organism evidence="1 2">
    <name type="scientific">Methylobacter tundripaludum</name>
    <dbReference type="NCBI Taxonomy" id="173365"/>
    <lineage>
        <taxon>Bacteria</taxon>
        <taxon>Pseudomonadati</taxon>
        <taxon>Pseudomonadota</taxon>
        <taxon>Gammaproteobacteria</taxon>
        <taxon>Methylococcales</taxon>
        <taxon>Methylococcaceae</taxon>
        <taxon>Methylobacter</taxon>
    </lineage>
</organism>
<dbReference type="EMBL" id="PTIZ01000015">
    <property type="protein sequence ID" value="PPK73016.1"/>
    <property type="molecule type" value="Genomic_DNA"/>
</dbReference>
<accession>A0A2S6H6J4</accession>
<gene>
    <name evidence="1" type="ORF">B0F87_11562</name>
</gene>
<comment type="caution">
    <text evidence="1">The sequence shown here is derived from an EMBL/GenBank/DDBJ whole genome shotgun (WGS) entry which is preliminary data.</text>
</comment>
<dbReference type="Proteomes" id="UP000240010">
    <property type="component" value="Unassembled WGS sequence"/>
</dbReference>
<name>A0A2S6H6J4_9GAMM</name>
<evidence type="ECO:0000313" key="2">
    <source>
        <dbReference type="Proteomes" id="UP000240010"/>
    </source>
</evidence>